<reference evidence="5" key="1">
    <citation type="submission" date="2022-06" db="EMBL/GenBank/DDBJ databases">
        <title>Aeoliella straminimaris, a novel planctomycete from sediments.</title>
        <authorList>
            <person name="Vitorino I.R."/>
            <person name="Lage O.M."/>
        </authorList>
    </citation>
    <scope>NUCLEOTIDE SEQUENCE</scope>
    <source>
        <strain evidence="5">ICT_H6.2</strain>
    </source>
</reference>
<evidence type="ECO:0000259" key="4">
    <source>
        <dbReference type="PROSITE" id="PS51194"/>
    </source>
</evidence>
<dbReference type="EMBL" id="JAMXLR010000087">
    <property type="protein sequence ID" value="MCO6047011.1"/>
    <property type="molecule type" value="Genomic_DNA"/>
</dbReference>
<dbReference type="CDD" id="cd18797">
    <property type="entry name" value="SF2_C_Hrq"/>
    <property type="match status" value="1"/>
</dbReference>
<dbReference type="Pfam" id="PF09369">
    <property type="entry name" value="MZB"/>
    <property type="match status" value="1"/>
</dbReference>
<accession>A0A9X2FJD5</accession>
<dbReference type="SUPFAM" id="SSF52540">
    <property type="entry name" value="P-loop containing nucleoside triphosphate hydrolases"/>
    <property type="match status" value="1"/>
</dbReference>
<dbReference type="SMART" id="SM00487">
    <property type="entry name" value="DEXDc"/>
    <property type="match status" value="1"/>
</dbReference>
<dbReference type="AlphaFoldDB" id="A0A9X2FJD5"/>
<keyword evidence="5" id="KW-0378">Hydrolase</keyword>
<dbReference type="InterPro" id="IPR027417">
    <property type="entry name" value="P-loop_NTPase"/>
</dbReference>
<evidence type="ECO:0000313" key="6">
    <source>
        <dbReference type="Proteomes" id="UP001155241"/>
    </source>
</evidence>
<keyword evidence="5" id="KW-0347">Helicase</keyword>
<dbReference type="GO" id="GO:0043138">
    <property type="term" value="F:3'-5' DNA helicase activity"/>
    <property type="evidence" value="ECO:0007669"/>
    <property type="project" value="TreeGrafter"/>
</dbReference>
<dbReference type="CDD" id="cd17923">
    <property type="entry name" value="DEXHc_Hrq1-like"/>
    <property type="match status" value="1"/>
</dbReference>
<name>A0A9X2FJD5_9BACT</name>
<protein>
    <submittedName>
        <fullName evidence="5">DEAD/DEAH box helicase</fullName>
    </submittedName>
</protein>
<dbReference type="InterPro" id="IPR018973">
    <property type="entry name" value="MZB"/>
</dbReference>
<dbReference type="InterPro" id="IPR055227">
    <property type="entry name" value="HRQ1_WHD"/>
</dbReference>
<evidence type="ECO:0000256" key="1">
    <source>
        <dbReference type="ARBA" id="ARBA00022741"/>
    </source>
</evidence>
<dbReference type="InterPro" id="IPR011545">
    <property type="entry name" value="DEAD/DEAH_box_helicase_dom"/>
</dbReference>
<evidence type="ECO:0000313" key="5">
    <source>
        <dbReference type="EMBL" id="MCO6047011.1"/>
    </source>
</evidence>
<dbReference type="SMART" id="SM00490">
    <property type="entry name" value="HELICc"/>
    <property type="match status" value="1"/>
</dbReference>
<dbReference type="GO" id="GO:0006289">
    <property type="term" value="P:nucleotide-excision repair"/>
    <property type="evidence" value="ECO:0007669"/>
    <property type="project" value="TreeGrafter"/>
</dbReference>
<feature type="domain" description="Helicase ATP-binding" evidence="3">
    <location>
        <begin position="64"/>
        <end position="247"/>
    </location>
</feature>
<dbReference type="Pfam" id="PF00270">
    <property type="entry name" value="DEAD"/>
    <property type="match status" value="1"/>
</dbReference>
<sequence length="805" mass="87764">MDVAQLLSRITSLPEYAGQLEHLEELPERPAQYASPAAALPTDIARLLASHGIESLYSHQVAALSAAREGRDAVVVTGTASGKTLCYNLPILESVVSDSESRALYLFPTKALAQDQLKGLLGLVADDAEMAKRVRPGVYDGDTPTAQRRRIRNEANLVLTNPDMLHAGILPYHPKWSTLFADLRYIVVDEVHTYRGILGAHVAAVLRRLDRVCRHYGSNPVYLAASATIANPGELVSSLLGRDVEVIDNDGSPRGRKYFALWNPMPLGSDALARRSANDDAVTWLTEAMEAGGQALAFTRTRQAAELVHRYSRQRLTERHSPLADNVRAYRGGYLPNERREMEQDLFAGRLRGVATTNALELGIDIGSLDVAILVGYPGTIASCWQQAGRSGRRTDDSLAVLLAGNEPVDQYLLRHPEYFFAQSPEHAVVDPNNPYVLAKHLKAAAFELPLTAADLEQFGPLAEPIAGVLADERQLAKVDQQYFCPGGQNPAVGVSLRHMSDNTFSIVLLKHTRISRDLYTSGSPPLVDDSHEVIANVDSISAPELVYPEAVYLHAGETYLVRELDLNGKVAYVERRETDYYTQAVLESNVLVTKPRDESSALPTAEVGYGELDVSWQTVAFKKIKFDTRENIGLGPVDIPAQNLATTGAWVAPRDEIRTALKAEGLRTSEGICGMRNLAVVALPFVAMCDSRDIGGVVDAKNLGRSTMILYDRYPGGLGYCQKGFEHIEQLLAICLEMVADCPCEDGCPSCVGLPNLRPAIHSDPDLTRGHPIPNKRATQRLLELLLGRPASVTDASQTTSAAT</sequence>
<dbReference type="GO" id="GO:0003676">
    <property type="term" value="F:nucleic acid binding"/>
    <property type="evidence" value="ECO:0007669"/>
    <property type="project" value="InterPro"/>
</dbReference>
<dbReference type="PANTHER" id="PTHR47957:SF3">
    <property type="entry name" value="ATP-DEPENDENT HELICASE HRQ1"/>
    <property type="match status" value="1"/>
</dbReference>
<dbReference type="Pfam" id="PF22982">
    <property type="entry name" value="WHD_HRQ1"/>
    <property type="match status" value="1"/>
</dbReference>
<dbReference type="PANTHER" id="PTHR47957">
    <property type="entry name" value="ATP-DEPENDENT HELICASE HRQ1"/>
    <property type="match status" value="1"/>
</dbReference>
<dbReference type="GO" id="GO:0005524">
    <property type="term" value="F:ATP binding"/>
    <property type="evidence" value="ECO:0007669"/>
    <property type="project" value="UniProtKB-KW"/>
</dbReference>
<dbReference type="InterPro" id="IPR014001">
    <property type="entry name" value="Helicase_ATP-bd"/>
</dbReference>
<dbReference type="PROSITE" id="PS51192">
    <property type="entry name" value="HELICASE_ATP_BIND_1"/>
    <property type="match status" value="1"/>
</dbReference>
<dbReference type="Pfam" id="PF00271">
    <property type="entry name" value="Helicase_C"/>
    <property type="match status" value="1"/>
</dbReference>
<feature type="domain" description="Helicase C-terminal" evidence="4">
    <location>
        <begin position="281"/>
        <end position="436"/>
    </location>
</feature>
<gene>
    <name evidence="5" type="ORF">NG895_24190</name>
</gene>
<organism evidence="5 6">
    <name type="scientific">Aeoliella straminimaris</name>
    <dbReference type="NCBI Taxonomy" id="2954799"/>
    <lineage>
        <taxon>Bacteria</taxon>
        <taxon>Pseudomonadati</taxon>
        <taxon>Planctomycetota</taxon>
        <taxon>Planctomycetia</taxon>
        <taxon>Pirellulales</taxon>
        <taxon>Lacipirellulaceae</taxon>
        <taxon>Aeoliella</taxon>
    </lineage>
</organism>
<keyword evidence="2" id="KW-0067">ATP-binding</keyword>
<comment type="caution">
    <text evidence="5">The sequence shown here is derived from an EMBL/GenBank/DDBJ whole genome shotgun (WGS) entry which is preliminary data.</text>
</comment>
<dbReference type="PROSITE" id="PS51194">
    <property type="entry name" value="HELICASE_CTER"/>
    <property type="match status" value="1"/>
</dbReference>
<dbReference type="RefSeq" id="WP_252855124.1">
    <property type="nucleotide sequence ID" value="NZ_JAMXLR010000087.1"/>
</dbReference>
<keyword evidence="6" id="KW-1185">Reference proteome</keyword>
<dbReference type="GO" id="GO:0036297">
    <property type="term" value="P:interstrand cross-link repair"/>
    <property type="evidence" value="ECO:0007669"/>
    <property type="project" value="TreeGrafter"/>
</dbReference>
<dbReference type="Gene3D" id="3.40.50.300">
    <property type="entry name" value="P-loop containing nucleotide triphosphate hydrolases"/>
    <property type="match status" value="2"/>
</dbReference>
<dbReference type="Proteomes" id="UP001155241">
    <property type="component" value="Unassembled WGS sequence"/>
</dbReference>
<evidence type="ECO:0000256" key="2">
    <source>
        <dbReference type="ARBA" id="ARBA00022840"/>
    </source>
</evidence>
<evidence type="ECO:0000259" key="3">
    <source>
        <dbReference type="PROSITE" id="PS51192"/>
    </source>
</evidence>
<dbReference type="InterPro" id="IPR001650">
    <property type="entry name" value="Helicase_C-like"/>
</dbReference>
<keyword evidence="1" id="KW-0547">Nucleotide-binding</keyword>
<proteinExistence type="predicted"/>